<dbReference type="EMBL" id="JASZZN010000008">
    <property type="protein sequence ID" value="MDM4016421.1"/>
    <property type="molecule type" value="Genomic_DNA"/>
</dbReference>
<proteinExistence type="predicted"/>
<dbReference type="Proteomes" id="UP001239462">
    <property type="component" value="Unassembled WGS sequence"/>
</dbReference>
<dbReference type="RefSeq" id="WP_289164058.1">
    <property type="nucleotide sequence ID" value="NZ_JASZZN010000008.1"/>
</dbReference>
<name>A0ABT7PJH6_9BACT</name>
<gene>
    <name evidence="2" type="ORF">QTN89_13335</name>
</gene>
<keyword evidence="3" id="KW-1185">Reference proteome</keyword>
<sequence>MMKAIGKRTISVFYPSLHQAWCCLILVLIPVLIHLPTASCQDASPLTFRFADGSELRGHLSAANSEQSIAIKSDLFTDAGEIPLRHLLEATTLSEASDVSEENRRPDTSERFTDEQFAARLIDDSQIVGDVVSWEGDRIQIASPTLGTVSIATDQLFSLRRIDDVPARVASLVSLPHRFQRPRTWRSDNGEVIADQPGAMVGRLDLPDRFRLLVEIQCDGNSNVQITLGDRAEAGVGQGSRVRRGGSVSRSPEEQLVTDVEWYGDSLSLVRANASVADVAVVPWQDTRTLKIELRIDQPAGRLVALVKGEEVARAELTDSVPSIRRQLTLTNRGDSIRLRRLEVFQWDGQSDLPAEIATAATTLTDGTTIDHVIAAGEINLERVRSVGFATPLSPSPGCEFTLDDRTRVRGIVTVNQDFDNGEKTIQVRSATGQTYRVDPQSVRQVIGLGTSQPSSNASRLRNRDQRLFGTPVRSGSDTAFVAWSSPMLAEPLGVAANSLTRIALPMTNPSGTFQPSLRLHDGDRMQGETVAVEASSVAFQGKYCAACSIEESAIRAIELQSITDLDPAALRYALSLPRMKKSTPPTHLLIAPNGDLLRGRLESLGRAAATIEVRQIQRTIPRDAIGQIIRLDAPVTDATKPRFERDFESLIDAVIVTGDQSRLSLRNVSFDGVTLTGDHDSFGRCTTPIEQVTELWLGPQPSDASQSWKLIDVKTPRSYDEPEPSPSE</sequence>
<feature type="region of interest" description="Disordered" evidence="1">
    <location>
        <begin position="699"/>
        <end position="729"/>
    </location>
</feature>
<feature type="compositionally biased region" description="Basic and acidic residues" evidence="1">
    <location>
        <begin position="712"/>
        <end position="721"/>
    </location>
</feature>
<organism evidence="2 3">
    <name type="scientific">Roseiconus lacunae</name>
    <dbReference type="NCBI Taxonomy" id="2605694"/>
    <lineage>
        <taxon>Bacteria</taxon>
        <taxon>Pseudomonadati</taxon>
        <taxon>Planctomycetota</taxon>
        <taxon>Planctomycetia</taxon>
        <taxon>Pirellulales</taxon>
        <taxon>Pirellulaceae</taxon>
        <taxon>Roseiconus</taxon>
    </lineage>
</organism>
<reference evidence="2 3" key="1">
    <citation type="submission" date="2023-06" db="EMBL/GenBank/DDBJ databases">
        <title>Roseiconus lacunae JC819 isolated from Gulf of Mannar region, Tamil Nadu.</title>
        <authorList>
            <person name="Pk S."/>
            <person name="Ch S."/>
            <person name="Ch V.R."/>
        </authorList>
    </citation>
    <scope>NUCLEOTIDE SEQUENCE [LARGE SCALE GENOMIC DNA]</scope>
    <source>
        <strain evidence="2 3">JC819</strain>
    </source>
</reference>
<evidence type="ECO:0000313" key="2">
    <source>
        <dbReference type="EMBL" id="MDM4016421.1"/>
    </source>
</evidence>
<evidence type="ECO:0000313" key="3">
    <source>
        <dbReference type="Proteomes" id="UP001239462"/>
    </source>
</evidence>
<evidence type="ECO:0000256" key="1">
    <source>
        <dbReference type="SAM" id="MobiDB-lite"/>
    </source>
</evidence>
<comment type="caution">
    <text evidence="2">The sequence shown here is derived from an EMBL/GenBank/DDBJ whole genome shotgun (WGS) entry which is preliminary data.</text>
</comment>
<protein>
    <submittedName>
        <fullName evidence="2">Uncharacterized protein</fullName>
    </submittedName>
</protein>
<accession>A0ABT7PJH6</accession>